<gene>
    <name evidence="1" type="ORF">EMUCRT_0179</name>
</gene>
<comment type="caution">
    <text evidence="1">The sequence shown here is derived from an EMBL/GenBank/DDBJ whole genome shotgun (WGS) entry which is preliminary data.</text>
</comment>
<reference evidence="1 2" key="1">
    <citation type="submission" date="2015-02" db="EMBL/GenBank/DDBJ databases">
        <title>Genome Sequencing of Rickettsiales.</title>
        <authorList>
            <person name="Daugherty S.C."/>
            <person name="Su Q."/>
            <person name="Abolude K."/>
            <person name="Beier-Sexton M."/>
            <person name="Carlyon J.A."/>
            <person name="Carter R."/>
            <person name="Day N.P."/>
            <person name="Dumler S.J."/>
            <person name="Dyachenko V."/>
            <person name="Godinez A."/>
            <person name="Kurtti T.J."/>
            <person name="Lichay M."/>
            <person name="Mullins K.E."/>
            <person name="Ott S."/>
            <person name="Pappas-Brown V."/>
            <person name="Paris D.H."/>
            <person name="Patel P."/>
            <person name="Richards A.L."/>
            <person name="Sadzewicz L."/>
            <person name="Sears K."/>
            <person name="Seidman D."/>
            <person name="Sengamalay N."/>
            <person name="Stenos J."/>
            <person name="Tallon L.J."/>
            <person name="Vincent G."/>
            <person name="Fraser C.M."/>
            <person name="Munderloh U."/>
            <person name="Dunning-Hotopp J.C."/>
        </authorList>
    </citation>
    <scope>NUCLEOTIDE SEQUENCE [LARGE SCALE GENOMIC DNA]</scope>
    <source>
        <strain evidence="1 2">EmCRT</strain>
    </source>
</reference>
<dbReference type="Proteomes" id="UP000033546">
    <property type="component" value="Unassembled WGS sequence"/>
</dbReference>
<name>A0A0F3NE07_9RICK</name>
<organism evidence="1 2">
    <name type="scientific">Ehrlichia cf. muris str. EmCRT</name>
    <dbReference type="NCBI Taxonomy" id="1359167"/>
    <lineage>
        <taxon>Bacteria</taxon>
        <taxon>Pseudomonadati</taxon>
        <taxon>Pseudomonadota</taxon>
        <taxon>Alphaproteobacteria</taxon>
        <taxon>Rickettsiales</taxon>
        <taxon>Anaplasmataceae</taxon>
        <taxon>Ehrlichia</taxon>
    </lineage>
</organism>
<dbReference type="AlphaFoldDB" id="A0A0F3NE07"/>
<dbReference type="EMBL" id="LANU01000001">
    <property type="protein sequence ID" value="KJV65991.1"/>
    <property type="molecule type" value="Genomic_DNA"/>
</dbReference>
<evidence type="ECO:0000313" key="2">
    <source>
        <dbReference type="Proteomes" id="UP000033546"/>
    </source>
</evidence>
<proteinExistence type="predicted"/>
<protein>
    <submittedName>
        <fullName evidence="1">Uncharacterized protein</fullName>
    </submittedName>
</protein>
<sequence length="46" mass="5091">MRADKTISRLVNNRSLALSLEGNLISCIKIANRNTPKYITLAQSAM</sequence>
<evidence type="ECO:0000313" key="1">
    <source>
        <dbReference type="EMBL" id="KJV65991.1"/>
    </source>
</evidence>
<accession>A0A0F3NE07</accession>